<gene>
    <name evidence="2" type="ORF">B5M45_17970</name>
</gene>
<comment type="caution">
    <text evidence="2">The sequence shown here is derived from an EMBL/GenBank/DDBJ whole genome shotgun (WGS) entry which is preliminary data.</text>
</comment>
<keyword evidence="1" id="KW-0812">Transmembrane</keyword>
<evidence type="ECO:0000313" key="3">
    <source>
        <dbReference type="Proteomes" id="UP000193040"/>
    </source>
</evidence>
<dbReference type="Proteomes" id="UP000193040">
    <property type="component" value="Unassembled WGS sequence"/>
</dbReference>
<dbReference type="EMBL" id="MZZM01000023">
    <property type="protein sequence ID" value="ORJ58634.1"/>
    <property type="molecule type" value="Genomic_DNA"/>
</dbReference>
<organism evidence="2 3">
    <name type="scientific">Mycobacterium simiae</name>
    <name type="common">Mycobacterium habana</name>
    <dbReference type="NCBI Taxonomy" id="1784"/>
    <lineage>
        <taxon>Bacteria</taxon>
        <taxon>Bacillati</taxon>
        <taxon>Actinomycetota</taxon>
        <taxon>Actinomycetes</taxon>
        <taxon>Mycobacteriales</taxon>
        <taxon>Mycobacteriaceae</taxon>
        <taxon>Mycobacterium</taxon>
        <taxon>Mycobacterium simiae complex</taxon>
    </lineage>
</organism>
<keyword evidence="1" id="KW-1133">Transmembrane helix</keyword>
<proteinExistence type="predicted"/>
<feature type="transmembrane region" description="Helical" evidence="1">
    <location>
        <begin position="14"/>
        <end position="36"/>
    </location>
</feature>
<evidence type="ECO:0000256" key="1">
    <source>
        <dbReference type="SAM" id="Phobius"/>
    </source>
</evidence>
<dbReference type="AlphaFoldDB" id="A0A1X0Y0L4"/>
<protein>
    <submittedName>
        <fullName evidence="2">Uncharacterized protein</fullName>
    </submittedName>
</protein>
<sequence>MPQNRTGRMNSAKYLAAIFSQMLVILVFRIVLYVCLGQHDRLSGNRKALDEWGQHRGTSQQ</sequence>
<keyword evidence="3" id="KW-1185">Reference proteome</keyword>
<evidence type="ECO:0000313" key="2">
    <source>
        <dbReference type="EMBL" id="ORJ58634.1"/>
    </source>
</evidence>
<name>A0A1X0Y0L4_MYCSI</name>
<keyword evidence="1" id="KW-0472">Membrane</keyword>
<reference evidence="2 3" key="1">
    <citation type="submission" date="2017-03" db="EMBL/GenBank/DDBJ databases">
        <title>Genomic insights into Mycobacterium simiae human colonization.</title>
        <authorList>
            <person name="Steffani J.L."/>
            <person name="Brunck M.E."/>
            <person name="Cruz E."/>
            <person name="Montiel R."/>
            <person name="Barona F."/>
        </authorList>
    </citation>
    <scope>NUCLEOTIDE SEQUENCE [LARGE SCALE GENOMIC DNA]</scope>
    <source>
        <strain evidence="2 3">MsiGto</strain>
    </source>
</reference>
<accession>A0A1X0Y0L4</accession>